<dbReference type="PANTHER" id="PTHR37984">
    <property type="entry name" value="PROTEIN CBG26694"/>
    <property type="match status" value="1"/>
</dbReference>
<dbReference type="InterPro" id="IPR050951">
    <property type="entry name" value="Retrovirus_Pol_polyprotein"/>
</dbReference>
<evidence type="ECO:0000256" key="4">
    <source>
        <dbReference type="ARBA" id="ARBA00022722"/>
    </source>
</evidence>
<dbReference type="Gene3D" id="3.30.420.10">
    <property type="entry name" value="Ribonuclease H-like superfamily/Ribonuclease H"/>
    <property type="match status" value="1"/>
</dbReference>
<keyword evidence="11" id="KW-0229">DNA integration</keyword>
<keyword evidence="7" id="KW-0255">Endonuclease</keyword>
<dbReference type="InterPro" id="IPR021109">
    <property type="entry name" value="Peptidase_aspartic_dom_sf"/>
</dbReference>
<dbReference type="GO" id="GO:0006508">
    <property type="term" value="P:proteolysis"/>
    <property type="evidence" value="ECO:0007669"/>
    <property type="project" value="UniProtKB-KW"/>
</dbReference>
<dbReference type="GO" id="GO:0003723">
    <property type="term" value="F:RNA binding"/>
    <property type="evidence" value="ECO:0007669"/>
    <property type="project" value="UniProtKB-KW"/>
</dbReference>
<name>A0AAE1JN32_9FABA</name>
<dbReference type="PANTHER" id="PTHR37984:SF5">
    <property type="entry name" value="PROTEIN NYNRIN-LIKE"/>
    <property type="match status" value="1"/>
</dbReference>
<feature type="compositionally biased region" description="Pro residues" evidence="18">
    <location>
        <begin position="315"/>
        <end position="327"/>
    </location>
</feature>
<evidence type="ECO:0000259" key="19">
    <source>
        <dbReference type="PROSITE" id="PS50878"/>
    </source>
</evidence>
<dbReference type="FunFam" id="3.30.70.270:FF:000020">
    <property type="entry name" value="Transposon Tf2-6 polyprotein-like Protein"/>
    <property type="match status" value="1"/>
</dbReference>
<dbReference type="Gene3D" id="3.10.20.370">
    <property type="match status" value="1"/>
</dbReference>
<reference evidence="21" key="1">
    <citation type="submission" date="2023-10" db="EMBL/GenBank/DDBJ databases">
        <title>Chromosome-level genome of the transformable northern wattle, Acacia crassicarpa.</title>
        <authorList>
            <person name="Massaro I."/>
            <person name="Sinha N.R."/>
            <person name="Poethig S."/>
            <person name="Leichty A.R."/>
        </authorList>
    </citation>
    <scope>NUCLEOTIDE SEQUENCE</scope>
    <source>
        <strain evidence="21">Acra3RX</strain>
        <tissue evidence="21">Leaf</tissue>
    </source>
</reference>
<dbReference type="GO" id="GO:0004519">
    <property type="term" value="F:endonuclease activity"/>
    <property type="evidence" value="ECO:0007669"/>
    <property type="project" value="UniProtKB-KW"/>
</dbReference>
<dbReference type="InterPro" id="IPR001584">
    <property type="entry name" value="Integrase_cat-core"/>
</dbReference>
<keyword evidence="14" id="KW-0238">DNA-binding</keyword>
<keyword evidence="8" id="KW-0378">Hydrolase</keyword>
<sequence>MPPPPETRSQDRLGELELHLDTLNSTMNARLDQSTQEIAELKQTATRLEELMQRLDTKFSSPPTSASGKQPTGATGLGDGGSRSIVHPRIPTFGAFQEQHYPTLHPQHSSSYFVPTKQSRVEFPRFDGTDFRGWAYRCRQFFDVDGTPSDQRIRLLSIHLEGHALRWHQTFMRHRTFTDIRWEDYFAQMEAKFTDIREEHPLIALKKLQQGEDLVVDYERKFDELLSEVDIPEAVAINLFIGGVRSDIRQFVLNFSPPSLASATSSAWLEEATIRTLHEHTPGRDRRISLPGSYSRALDSTSKFSTVLGSKPDPPRSFPQPTKPTPPTSFLGSTANSSSTLYSGSVSRPTRHLSKREMDDRRRQGLCYWCPAKYSSGHRCQESHLYMLVVEDDEEQFEDALGDPQGTVEGSINAIEGRLNTSTLKLRARVKNQSIIVLVDTGSTHNILDATIARRLGLKLQDRAPIHLSVVDNRQVCLSKCCPGLHWELGGLTFCSNFLIMKIGGYDAILGVDWLKTLGRFSMDMESLLFEFHVDDSPVIVQGINAEARLSSEEVLTCREFVVANELYLISTPSQLQIKLANASQLSHNQQVELQTLLETFADVFAEPTTLPPPRSCDHSIPLKDSTPISCRPYRYGPVQKTEIENQINQMLKSGIIRESSSAFAAPVVLVQKKEGTWRFCVDYRKLNEATIKNKFPIPVIDELLDELTGSAFFSKLDLRAGYHQIRMREDDIAKTGFQTHEGLYEFLVMPFGLTNAPATFQGLMNSVFKPYLCKFILVFFDDILVYSKDWVSHIQHLNVTISVLRMHQLFAKNSKCIFAATQVDYLGHLISAQGVQADPRKLEAISSWPVPSSLRELRGFLGLTGYYRRFIRHFGSISKPLTDLLRKTEKFHWTPAAASAFQTLKNVMISPPVLALPNFSDPFVIETDASGSGLGAVLCQNGHPLAYASKALTPSKRCLSTYEREILAILFAVKQWRSYLGGRKFFIRTDHLRLKHLLEQKDLNEQQFKWLHKLWGLHYEILYRKGSDNVVADALSRRPENSCMAISTPISPLYDRVRDYWLIDTSLQQLIKDLEQNPDSHSKFTWQHQVLKRQGKLVVAADRILRKDLLTYFHADGVGGHSGIHSTFKRLASVFYWKGMEKDVRNFVRECVICQRFKLELVASPGLLQPLPIPNHVWTELSMDFISGLPKSYSKTTILVVVDRLSKAAHFMALKHPFTAMDVALLFMDNVVKLHGFPKSIVSDRDPIFCGKFWKELFRLYGVNLHYSSAYHPQTDGQTEVLNRCLECYLRCMTGDFPKQWVKWLSLAELWYNTTYHSATGMTPFEAVYGVPPPIHLPYIASDSSNDLVDQTCLSRELVLSHLKDHLLRAQHRMVQQANKHRSERQLHPGDMVYLKLHPFRRNLLNSSCLHKLAARYFGPFQVLKKIGAVAYELALPATTRVHPVFHVSLLKKHVGPAATVAQTLPPVDDQGQFALEPEFILGRKLVRRNHLSVTQVLVQWKLTQPEDATWEDLSIIQAQFPHFSTAAAPTHEILVDKDSFRGK</sequence>
<feature type="coiled-coil region" evidence="17">
    <location>
        <begin position="24"/>
        <end position="58"/>
    </location>
</feature>
<evidence type="ECO:0000256" key="16">
    <source>
        <dbReference type="ARBA" id="ARBA00023268"/>
    </source>
</evidence>
<dbReference type="CDD" id="cd01647">
    <property type="entry name" value="RT_LTR"/>
    <property type="match status" value="1"/>
</dbReference>
<keyword evidence="22" id="KW-1185">Reference proteome</keyword>
<evidence type="ECO:0000256" key="11">
    <source>
        <dbReference type="ARBA" id="ARBA00022908"/>
    </source>
</evidence>
<keyword evidence="12" id="KW-0695">RNA-directed DNA polymerase</keyword>
<feature type="region of interest" description="Disordered" evidence="18">
    <location>
        <begin position="304"/>
        <end position="357"/>
    </location>
</feature>
<dbReference type="CDD" id="cd09274">
    <property type="entry name" value="RNase_HI_RT_Ty3"/>
    <property type="match status" value="1"/>
</dbReference>
<dbReference type="InterPro" id="IPR005162">
    <property type="entry name" value="Retrotrans_gag_dom"/>
</dbReference>
<dbReference type="GO" id="GO:0004190">
    <property type="term" value="F:aspartic-type endopeptidase activity"/>
    <property type="evidence" value="ECO:0007669"/>
    <property type="project" value="UniProtKB-KW"/>
</dbReference>
<dbReference type="SUPFAM" id="SSF54160">
    <property type="entry name" value="Chromo domain-like"/>
    <property type="match status" value="1"/>
</dbReference>
<evidence type="ECO:0000259" key="20">
    <source>
        <dbReference type="PROSITE" id="PS50994"/>
    </source>
</evidence>
<evidence type="ECO:0000256" key="10">
    <source>
        <dbReference type="ARBA" id="ARBA00022884"/>
    </source>
</evidence>
<gene>
    <name evidence="21" type="ORF">QN277_019789</name>
</gene>
<feature type="domain" description="Reverse transcriptase" evidence="19">
    <location>
        <begin position="652"/>
        <end position="831"/>
    </location>
</feature>
<dbReference type="Pfam" id="PF08284">
    <property type="entry name" value="RVP_2"/>
    <property type="match status" value="1"/>
</dbReference>
<dbReference type="GO" id="GO:0046872">
    <property type="term" value="F:metal ion binding"/>
    <property type="evidence" value="ECO:0007669"/>
    <property type="project" value="UniProtKB-KW"/>
</dbReference>
<evidence type="ECO:0008006" key="23">
    <source>
        <dbReference type="Google" id="ProtNLM"/>
    </source>
</evidence>
<evidence type="ECO:0000256" key="7">
    <source>
        <dbReference type="ARBA" id="ARBA00022759"/>
    </source>
</evidence>
<dbReference type="SUPFAM" id="SSF53098">
    <property type="entry name" value="Ribonuclease H-like"/>
    <property type="match status" value="1"/>
</dbReference>
<keyword evidence="10" id="KW-0694">RNA-binding</keyword>
<dbReference type="InterPro" id="IPR041577">
    <property type="entry name" value="RT_RNaseH_2"/>
</dbReference>
<evidence type="ECO:0000256" key="5">
    <source>
        <dbReference type="ARBA" id="ARBA00022723"/>
    </source>
</evidence>
<evidence type="ECO:0000256" key="12">
    <source>
        <dbReference type="ARBA" id="ARBA00022918"/>
    </source>
</evidence>
<feature type="compositionally biased region" description="Polar residues" evidence="18">
    <location>
        <begin position="58"/>
        <end position="73"/>
    </location>
</feature>
<dbReference type="PROSITE" id="PS50994">
    <property type="entry name" value="INTEGRASE"/>
    <property type="match status" value="1"/>
</dbReference>
<feature type="compositionally biased region" description="Polar residues" evidence="18">
    <location>
        <begin position="328"/>
        <end position="348"/>
    </location>
</feature>
<protein>
    <recommendedName>
        <fullName evidence="23">Reverse transcriptase</fullName>
    </recommendedName>
</protein>
<dbReference type="Pfam" id="PF17919">
    <property type="entry name" value="RT_RNaseH_2"/>
    <property type="match status" value="1"/>
</dbReference>
<dbReference type="InterPro" id="IPR016197">
    <property type="entry name" value="Chromo-like_dom_sf"/>
</dbReference>
<dbReference type="SUPFAM" id="SSF56672">
    <property type="entry name" value="DNA/RNA polymerases"/>
    <property type="match status" value="1"/>
</dbReference>
<dbReference type="InterPro" id="IPR001969">
    <property type="entry name" value="Aspartic_peptidase_AS"/>
</dbReference>
<accession>A0AAE1JN32</accession>
<dbReference type="InterPro" id="IPR043502">
    <property type="entry name" value="DNA/RNA_pol_sf"/>
</dbReference>
<dbReference type="InterPro" id="IPR000477">
    <property type="entry name" value="RT_dom"/>
</dbReference>
<dbReference type="GO" id="GO:0003964">
    <property type="term" value="F:RNA-directed DNA polymerase activity"/>
    <property type="evidence" value="ECO:0007669"/>
    <property type="project" value="UniProtKB-KW"/>
</dbReference>
<dbReference type="FunFam" id="3.10.20.370:FF:000001">
    <property type="entry name" value="Retrovirus-related Pol polyprotein from transposon 17.6-like protein"/>
    <property type="match status" value="1"/>
</dbReference>
<dbReference type="PROSITE" id="PS00141">
    <property type="entry name" value="ASP_PROTEASE"/>
    <property type="match status" value="1"/>
</dbReference>
<comment type="caution">
    <text evidence="21">The sequence shown here is derived from an EMBL/GenBank/DDBJ whole genome shotgun (WGS) entry which is preliminary data.</text>
</comment>
<dbReference type="Pfam" id="PF24626">
    <property type="entry name" value="SH3_Tf2-1"/>
    <property type="match status" value="1"/>
</dbReference>
<evidence type="ECO:0000256" key="15">
    <source>
        <dbReference type="ARBA" id="ARBA00023172"/>
    </source>
</evidence>
<dbReference type="FunFam" id="3.10.10.10:FF:000007">
    <property type="entry name" value="Retrovirus-related Pol polyprotein from transposon 17.6-like Protein"/>
    <property type="match status" value="1"/>
</dbReference>
<dbReference type="GO" id="GO:0003887">
    <property type="term" value="F:DNA-directed DNA polymerase activity"/>
    <property type="evidence" value="ECO:0007669"/>
    <property type="project" value="UniProtKB-KW"/>
</dbReference>
<dbReference type="Pfam" id="PF17921">
    <property type="entry name" value="Integrase_H2C2"/>
    <property type="match status" value="1"/>
</dbReference>
<dbReference type="PROSITE" id="PS50878">
    <property type="entry name" value="RT_POL"/>
    <property type="match status" value="1"/>
</dbReference>
<dbReference type="Gene3D" id="2.40.70.10">
    <property type="entry name" value="Acid Proteases"/>
    <property type="match status" value="1"/>
</dbReference>
<dbReference type="CDD" id="cd00303">
    <property type="entry name" value="retropepsin_like"/>
    <property type="match status" value="1"/>
</dbReference>
<dbReference type="Pfam" id="PF00078">
    <property type="entry name" value="RVT_1"/>
    <property type="match status" value="1"/>
</dbReference>
<dbReference type="Gene3D" id="1.10.340.70">
    <property type="match status" value="1"/>
</dbReference>
<dbReference type="InterPro" id="IPR036397">
    <property type="entry name" value="RNaseH_sf"/>
</dbReference>
<keyword evidence="6" id="KW-0064">Aspartyl protease</keyword>
<evidence type="ECO:0000256" key="6">
    <source>
        <dbReference type="ARBA" id="ARBA00022750"/>
    </source>
</evidence>
<organism evidence="21 22">
    <name type="scientific">Acacia crassicarpa</name>
    <name type="common">northern wattle</name>
    <dbReference type="NCBI Taxonomy" id="499986"/>
    <lineage>
        <taxon>Eukaryota</taxon>
        <taxon>Viridiplantae</taxon>
        <taxon>Streptophyta</taxon>
        <taxon>Embryophyta</taxon>
        <taxon>Tracheophyta</taxon>
        <taxon>Spermatophyta</taxon>
        <taxon>Magnoliopsida</taxon>
        <taxon>eudicotyledons</taxon>
        <taxon>Gunneridae</taxon>
        <taxon>Pentapetalae</taxon>
        <taxon>rosids</taxon>
        <taxon>fabids</taxon>
        <taxon>Fabales</taxon>
        <taxon>Fabaceae</taxon>
        <taxon>Caesalpinioideae</taxon>
        <taxon>mimosoid clade</taxon>
        <taxon>Acacieae</taxon>
        <taxon>Acacia</taxon>
    </lineage>
</organism>
<evidence type="ECO:0000256" key="8">
    <source>
        <dbReference type="ARBA" id="ARBA00022801"/>
    </source>
</evidence>
<keyword evidence="3" id="KW-0548">Nucleotidyltransferase</keyword>
<keyword evidence="1" id="KW-0645">Protease</keyword>
<keyword evidence="2" id="KW-0808">Transferase</keyword>
<dbReference type="Proteomes" id="UP001293593">
    <property type="component" value="Unassembled WGS sequence"/>
</dbReference>
<dbReference type="InterPro" id="IPR043128">
    <property type="entry name" value="Rev_trsase/Diguanyl_cyclase"/>
</dbReference>
<dbReference type="InterPro" id="IPR056924">
    <property type="entry name" value="SH3_Tf2-1"/>
</dbReference>
<proteinExistence type="predicted"/>
<keyword evidence="9" id="KW-0460">Magnesium</keyword>
<dbReference type="InterPro" id="IPR041588">
    <property type="entry name" value="Integrase_H2C2"/>
</dbReference>
<keyword evidence="15" id="KW-0233">DNA recombination</keyword>
<dbReference type="FunFam" id="1.10.340.70:FF:000001">
    <property type="entry name" value="Retrovirus-related Pol polyprotein from transposon gypsy-like Protein"/>
    <property type="match status" value="1"/>
</dbReference>
<evidence type="ECO:0000256" key="17">
    <source>
        <dbReference type="SAM" id="Coils"/>
    </source>
</evidence>
<evidence type="ECO:0000313" key="21">
    <source>
        <dbReference type="EMBL" id="KAK4271034.1"/>
    </source>
</evidence>
<evidence type="ECO:0000256" key="3">
    <source>
        <dbReference type="ARBA" id="ARBA00022695"/>
    </source>
</evidence>
<dbReference type="SUPFAM" id="SSF50630">
    <property type="entry name" value="Acid proteases"/>
    <property type="match status" value="1"/>
</dbReference>
<feature type="domain" description="Integrase catalytic" evidence="20">
    <location>
        <begin position="1169"/>
        <end position="1333"/>
    </location>
</feature>
<keyword evidence="16" id="KW-0511">Multifunctional enzyme</keyword>
<keyword evidence="4" id="KW-0540">Nuclease</keyword>
<feature type="region of interest" description="Disordered" evidence="18">
    <location>
        <begin position="58"/>
        <end position="84"/>
    </location>
</feature>
<evidence type="ECO:0000256" key="1">
    <source>
        <dbReference type="ARBA" id="ARBA00022670"/>
    </source>
</evidence>
<evidence type="ECO:0000256" key="18">
    <source>
        <dbReference type="SAM" id="MobiDB-lite"/>
    </source>
</evidence>
<evidence type="ECO:0000256" key="9">
    <source>
        <dbReference type="ARBA" id="ARBA00022842"/>
    </source>
</evidence>
<keyword evidence="17" id="KW-0175">Coiled coil</keyword>
<dbReference type="Pfam" id="PF03732">
    <property type="entry name" value="Retrotrans_gag"/>
    <property type="match status" value="1"/>
</dbReference>
<keyword evidence="13" id="KW-0239">DNA-directed DNA polymerase</keyword>
<dbReference type="GO" id="GO:0003677">
    <property type="term" value="F:DNA binding"/>
    <property type="evidence" value="ECO:0007669"/>
    <property type="project" value="UniProtKB-KW"/>
</dbReference>
<keyword evidence="5" id="KW-0479">Metal-binding</keyword>
<evidence type="ECO:0000256" key="14">
    <source>
        <dbReference type="ARBA" id="ARBA00023125"/>
    </source>
</evidence>
<dbReference type="InterPro" id="IPR012337">
    <property type="entry name" value="RNaseH-like_sf"/>
</dbReference>
<dbReference type="GO" id="GO:0006310">
    <property type="term" value="P:DNA recombination"/>
    <property type="evidence" value="ECO:0007669"/>
    <property type="project" value="UniProtKB-KW"/>
</dbReference>
<dbReference type="Gene3D" id="3.30.70.270">
    <property type="match status" value="2"/>
</dbReference>
<evidence type="ECO:0000313" key="22">
    <source>
        <dbReference type="Proteomes" id="UP001293593"/>
    </source>
</evidence>
<evidence type="ECO:0000256" key="13">
    <source>
        <dbReference type="ARBA" id="ARBA00022932"/>
    </source>
</evidence>
<dbReference type="EMBL" id="JAWXYG010000005">
    <property type="protein sequence ID" value="KAK4271034.1"/>
    <property type="molecule type" value="Genomic_DNA"/>
</dbReference>
<dbReference type="Gene3D" id="3.10.10.10">
    <property type="entry name" value="HIV Type 1 Reverse Transcriptase, subunit A, domain 1"/>
    <property type="match status" value="1"/>
</dbReference>
<dbReference type="GO" id="GO:0015074">
    <property type="term" value="P:DNA integration"/>
    <property type="evidence" value="ECO:0007669"/>
    <property type="project" value="UniProtKB-KW"/>
</dbReference>
<evidence type="ECO:0000256" key="2">
    <source>
        <dbReference type="ARBA" id="ARBA00022679"/>
    </source>
</evidence>